<dbReference type="InterPro" id="IPR029614">
    <property type="entry name" value="CECR2"/>
</dbReference>
<dbReference type="InterPro" id="IPR013083">
    <property type="entry name" value="Znf_RING/FYVE/PHD"/>
</dbReference>
<dbReference type="InterPro" id="IPR001965">
    <property type="entry name" value="Znf_PHD"/>
</dbReference>
<feature type="compositionally biased region" description="Basic and acidic residues" evidence="4">
    <location>
        <begin position="636"/>
        <end position="714"/>
    </location>
</feature>
<feature type="compositionally biased region" description="Acidic residues" evidence="4">
    <location>
        <begin position="537"/>
        <end position="546"/>
    </location>
</feature>
<accession>A0AAD3YDQ7</accession>
<keyword evidence="1" id="KW-0479">Metal-binding</keyword>
<feature type="region of interest" description="Disordered" evidence="4">
    <location>
        <begin position="1011"/>
        <end position="1056"/>
    </location>
</feature>
<dbReference type="InterPro" id="IPR019786">
    <property type="entry name" value="Zinc_finger_PHD-type_CS"/>
</dbReference>
<comment type="caution">
    <text evidence="6">The sequence shown here is derived from an EMBL/GenBank/DDBJ whole genome shotgun (WGS) entry which is preliminary data.</text>
</comment>
<feature type="compositionally biased region" description="Polar residues" evidence="4">
    <location>
        <begin position="742"/>
        <end position="758"/>
    </location>
</feature>
<feature type="region of interest" description="Disordered" evidence="4">
    <location>
        <begin position="823"/>
        <end position="975"/>
    </location>
</feature>
<dbReference type="SUPFAM" id="SSF57903">
    <property type="entry name" value="FYVE/PHD zinc finger"/>
    <property type="match status" value="1"/>
</dbReference>
<dbReference type="InterPro" id="IPR011011">
    <property type="entry name" value="Znf_FYVE_PHD"/>
</dbReference>
<keyword evidence="3" id="KW-0862">Zinc</keyword>
<feature type="compositionally biased region" description="Basic and acidic residues" evidence="4">
    <location>
        <begin position="418"/>
        <end position="427"/>
    </location>
</feature>
<keyword evidence="7" id="KW-1185">Reference proteome</keyword>
<reference evidence="6" key="2">
    <citation type="submission" date="2023-06" db="EMBL/GenBank/DDBJ databases">
        <authorList>
            <person name="Kobayashi Y."/>
            <person name="Kayamori A."/>
            <person name="Aoki K."/>
            <person name="Shiwa Y."/>
            <person name="Fujita N."/>
            <person name="Sugita T."/>
            <person name="Iwasaki W."/>
            <person name="Tanaka N."/>
            <person name="Takashima M."/>
        </authorList>
    </citation>
    <scope>NUCLEOTIDE SEQUENCE</scope>
    <source>
        <strain evidence="6">HIS016</strain>
    </source>
</reference>
<evidence type="ECO:0000259" key="5">
    <source>
        <dbReference type="SMART" id="SM00249"/>
    </source>
</evidence>
<gene>
    <name evidence="6" type="ORF">CspeluHIS016_0502390</name>
</gene>
<evidence type="ECO:0000256" key="2">
    <source>
        <dbReference type="ARBA" id="ARBA00022771"/>
    </source>
</evidence>
<keyword evidence="2" id="KW-0863">Zinc-finger</keyword>
<feature type="compositionally biased region" description="Acidic residues" evidence="4">
    <location>
        <begin position="725"/>
        <end position="735"/>
    </location>
</feature>
<evidence type="ECO:0000256" key="3">
    <source>
        <dbReference type="ARBA" id="ARBA00022833"/>
    </source>
</evidence>
<dbReference type="SMART" id="SM00249">
    <property type="entry name" value="PHD"/>
    <property type="match status" value="1"/>
</dbReference>
<feature type="domain" description="Zinc finger PHD-type" evidence="5">
    <location>
        <begin position="766"/>
        <end position="823"/>
    </location>
</feature>
<dbReference type="Proteomes" id="UP001222932">
    <property type="component" value="Unassembled WGS sequence"/>
</dbReference>
<organism evidence="6 7">
    <name type="scientific">Cutaneotrichosporon spelunceum</name>
    <dbReference type="NCBI Taxonomy" id="1672016"/>
    <lineage>
        <taxon>Eukaryota</taxon>
        <taxon>Fungi</taxon>
        <taxon>Dikarya</taxon>
        <taxon>Basidiomycota</taxon>
        <taxon>Agaricomycotina</taxon>
        <taxon>Tremellomycetes</taxon>
        <taxon>Trichosporonales</taxon>
        <taxon>Trichosporonaceae</taxon>
        <taxon>Cutaneotrichosporon</taxon>
    </lineage>
</organism>
<feature type="compositionally biased region" description="Low complexity" evidence="4">
    <location>
        <begin position="837"/>
        <end position="852"/>
    </location>
</feature>
<dbReference type="GO" id="GO:0008270">
    <property type="term" value="F:zinc ion binding"/>
    <property type="evidence" value="ECO:0007669"/>
    <property type="project" value="UniProtKB-KW"/>
</dbReference>
<dbReference type="PANTHER" id="PTHR47092:SF1">
    <property type="entry name" value="CHROMATIN REMODELING REGULATOR CECR2"/>
    <property type="match status" value="1"/>
</dbReference>
<reference evidence="6" key="1">
    <citation type="journal article" date="2023" name="BMC Genomics">
        <title>Chromosome-level genome assemblies of Cutaneotrichosporon spp. (Trichosporonales, Basidiomycota) reveal imbalanced evolution between nucleotide sequences and chromosome synteny.</title>
        <authorList>
            <person name="Kobayashi Y."/>
            <person name="Kayamori A."/>
            <person name="Aoki K."/>
            <person name="Shiwa Y."/>
            <person name="Matsutani M."/>
            <person name="Fujita N."/>
            <person name="Sugita T."/>
            <person name="Iwasaki W."/>
            <person name="Tanaka N."/>
            <person name="Takashima M."/>
        </authorList>
    </citation>
    <scope>NUCLEOTIDE SEQUENCE</scope>
    <source>
        <strain evidence="6">HIS016</strain>
    </source>
</reference>
<dbReference type="CDD" id="cd15489">
    <property type="entry name" value="PHD_SF"/>
    <property type="match status" value="1"/>
</dbReference>
<feature type="compositionally biased region" description="Basic residues" evidence="4">
    <location>
        <begin position="197"/>
        <end position="220"/>
    </location>
</feature>
<dbReference type="Gene3D" id="3.30.40.10">
    <property type="entry name" value="Zinc/RING finger domain, C3HC4 (zinc finger)"/>
    <property type="match status" value="1"/>
</dbReference>
<dbReference type="PROSITE" id="PS01359">
    <property type="entry name" value="ZF_PHD_1"/>
    <property type="match status" value="1"/>
</dbReference>
<dbReference type="GO" id="GO:0006338">
    <property type="term" value="P:chromatin remodeling"/>
    <property type="evidence" value="ECO:0007669"/>
    <property type="project" value="InterPro"/>
</dbReference>
<protein>
    <recommendedName>
        <fullName evidence="5">Zinc finger PHD-type domain-containing protein</fullName>
    </recommendedName>
</protein>
<feature type="region of interest" description="Disordered" evidence="4">
    <location>
        <begin position="636"/>
        <end position="758"/>
    </location>
</feature>
<feature type="compositionally biased region" description="Acidic residues" evidence="4">
    <location>
        <begin position="344"/>
        <end position="361"/>
    </location>
</feature>
<evidence type="ECO:0000313" key="7">
    <source>
        <dbReference type="Proteomes" id="UP001222932"/>
    </source>
</evidence>
<dbReference type="EMBL" id="BTCM01000005">
    <property type="protein sequence ID" value="GMK58207.1"/>
    <property type="molecule type" value="Genomic_DNA"/>
</dbReference>
<dbReference type="GO" id="GO:0090537">
    <property type="term" value="C:CERF complex"/>
    <property type="evidence" value="ECO:0007669"/>
    <property type="project" value="InterPro"/>
</dbReference>
<name>A0AAD3YDQ7_9TREE</name>
<dbReference type="PANTHER" id="PTHR47092">
    <property type="entry name" value="CAT EYE SYNDROME CRITICAL REGION PROTEIN 2"/>
    <property type="match status" value="1"/>
</dbReference>
<evidence type="ECO:0000256" key="4">
    <source>
        <dbReference type="SAM" id="MobiDB-lite"/>
    </source>
</evidence>
<dbReference type="AlphaFoldDB" id="A0AAD3YDQ7"/>
<feature type="compositionally biased region" description="Acidic residues" evidence="4">
    <location>
        <begin position="396"/>
        <end position="417"/>
    </location>
</feature>
<feature type="compositionally biased region" description="Acidic residues" evidence="4">
    <location>
        <begin position="437"/>
        <end position="450"/>
    </location>
</feature>
<feature type="region of interest" description="Disordered" evidence="4">
    <location>
        <begin position="182"/>
        <end position="546"/>
    </location>
</feature>
<feature type="compositionally biased region" description="Polar residues" evidence="4">
    <location>
        <begin position="273"/>
        <end position="286"/>
    </location>
</feature>
<sequence length="1074" mass="121280">MPRRGVPPAVASPLAPALPSPIVQRLRQDWRWAGISQFVWTFSEAFGLVDWDIEALEHDLDGTEDAVIPDLIAKMLYALTWNRQINRDNAFEHLHKQWLKREPEANPFGTLEEPNLWGTLGLSQKVEALWRLCEWQLTEPTRLRSLLKTEDDPASWRVDPVGWDKAGNTYFLFDDNRLWVQRARPRPPRAPKATSLKTKRAQRSAKRSKPVPKKSHKKTPAKTTPEPELGSELVEGPRKRTQVKFYGNVTPTVEALKRGGPPTLTPKSDRATRSSARNEPASSPVDTPSKLSSQPPPLPRGTRVSRRLRNVDDEWQQIPDEWLQTRETKSVTVAKAIAKKADPETDDDESELSELTDEEEHQAELKATRAAQDMSPASVDSPLSEAPEALSPPLEIPEDDADEDYDPEADEMDDVADEDKGKDESECNSKSVSPESETGDAEPVEGEDDEKFGLVRPEAGDEKVLAKAKSPEPVAEPRANQQASDVLVNDSKPDTSEAEAVGTKTDIDIAEANAPQSVEANQEDAADEQGSIQEEVVKEEEPEEVDDVKLAIKEAAAVPEGFIEWEAVSVTLYDWKTWPEQFAKSRDPDEKALYKLLVNNLAPQIIEVLTIKEQERLKQEAINNRKRSSRIATRELAREEELRREQAQREMEERMERVRQEQAAKERAEAEHQAREQRREARLREREERLANRDAAIHARAEAEALERERAERKRERRKRRRDGEEVEASSEEEAGSPPATRAQTPSGSATSSLKDDSASQPWELNCEVCKLHGWNLDNDADVVCCDDCGRWQHVKCHDRQDIAAGRGIRDWDKVDFRCSECDVRKRKRPRVSDGRQNQANGAAPQPALALNEAQRRASALNHSVPYPSDSQVPVPPAYRSSQHQQLQQQQRPPTHSPQVPNGHPQHAASLPSARQQHQEPPQPPQHPQSAHTSPPARYQTVPPVGQPYAQHPGTLVPGHPQHPVHPPQHPGYHMPEYREHHAQPYLPERVQHPPHDVRYPAPRTEYAPQQFQYPQPPQRPEYAPRHDYYSANGGHAIPQHYPPPTSPPSQQYVSPTARQLPAVKYAGEIERRH</sequence>
<proteinExistence type="predicted"/>
<evidence type="ECO:0000313" key="6">
    <source>
        <dbReference type="EMBL" id="GMK58207.1"/>
    </source>
</evidence>
<evidence type="ECO:0000256" key="1">
    <source>
        <dbReference type="ARBA" id="ARBA00022723"/>
    </source>
</evidence>